<dbReference type="InterPro" id="IPR000994">
    <property type="entry name" value="Pept_M24"/>
</dbReference>
<dbReference type="GO" id="GO:0070006">
    <property type="term" value="F:metalloaminopeptidase activity"/>
    <property type="evidence" value="ECO:0007669"/>
    <property type="project" value="InterPro"/>
</dbReference>
<evidence type="ECO:0000313" key="5">
    <source>
        <dbReference type="EMBL" id="KPM10719.1"/>
    </source>
</evidence>
<dbReference type="CDD" id="cd01085">
    <property type="entry name" value="APP"/>
    <property type="match status" value="1"/>
</dbReference>
<dbReference type="AlphaFoldDB" id="A0A132AIS7"/>
<dbReference type="EMBL" id="JXLN01015628">
    <property type="protein sequence ID" value="KPM10719.1"/>
    <property type="molecule type" value="Genomic_DNA"/>
</dbReference>
<dbReference type="InterPro" id="IPR032416">
    <property type="entry name" value="Peptidase_M24_C"/>
</dbReference>
<accession>A0A132AIS7</accession>
<reference evidence="5 6" key="1">
    <citation type="journal article" date="2015" name="Parasit. Vectors">
        <title>Draft genome of the scabies mite.</title>
        <authorList>
            <person name="Rider S.D.Jr."/>
            <person name="Morgan M.S."/>
            <person name="Arlian L.G."/>
        </authorList>
    </citation>
    <scope>NUCLEOTIDE SEQUENCE [LARGE SCALE GENOMIC DNA]</scope>
    <source>
        <strain evidence="5">Arlian Lab</strain>
    </source>
</reference>
<evidence type="ECO:0000259" key="4">
    <source>
        <dbReference type="Pfam" id="PF16188"/>
    </source>
</evidence>
<evidence type="ECO:0000259" key="3">
    <source>
        <dbReference type="Pfam" id="PF00557"/>
    </source>
</evidence>
<dbReference type="InterPro" id="IPR033740">
    <property type="entry name" value="Pept_M24B"/>
</dbReference>
<keyword evidence="5" id="KW-0031">Aminopeptidase</keyword>
<dbReference type="PANTHER" id="PTHR43763">
    <property type="entry name" value="XAA-PRO AMINOPEPTIDASE 1"/>
    <property type="match status" value="1"/>
</dbReference>
<dbReference type="InterPro" id="IPR050422">
    <property type="entry name" value="X-Pro_aminopeptidase_P"/>
</dbReference>
<feature type="region of interest" description="Disordered" evidence="2">
    <location>
        <begin position="39"/>
        <end position="81"/>
    </location>
</feature>
<organism evidence="5 6">
    <name type="scientific">Sarcoptes scabiei</name>
    <name type="common">Itch mite</name>
    <name type="synonym">Acarus scabiei</name>
    <dbReference type="NCBI Taxonomy" id="52283"/>
    <lineage>
        <taxon>Eukaryota</taxon>
        <taxon>Metazoa</taxon>
        <taxon>Ecdysozoa</taxon>
        <taxon>Arthropoda</taxon>
        <taxon>Chelicerata</taxon>
        <taxon>Arachnida</taxon>
        <taxon>Acari</taxon>
        <taxon>Acariformes</taxon>
        <taxon>Sarcoptiformes</taxon>
        <taxon>Astigmata</taxon>
        <taxon>Psoroptidia</taxon>
        <taxon>Sarcoptoidea</taxon>
        <taxon>Sarcoptidae</taxon>
        <taxon>Sarcoptinae</taxon>
        <taxon>Sarcoptes</taxon>
    </lineage>
</organism>
<keyword evidence="1" id="KW-0479">Metal-binding</keyword>
<keyword evidence="5" id="KW-0645">Protease</keyword>
<sequence length="299" mass="33892">MERNSSHKKWMHAVALCELFAWLEDEVIHNTKNNINNRKKSELDTISMSPNSSKSSPSSSPSSNSTAMISGQSHQQLRRKQKDYVGPSFATIAGSGPNSAVIHYRSTEETNRPITCDEMFLLDCGAQYRDGTTDVTRTIHLGTPSAFEKECFTRVVKGHISLAKTFFPRLTKGQFLDSYARRSLWEVGLDYNHGTGHGVGMYLNVHESPIGISNRINVDDTGLEENMILSNEPGYYEPNKFGIRIESLIVTKKENLKIEWINKYHETCFEIVGKELDKQGLSRALRWLRNETMPLTKED</sequence>
<feature type="compositionally biased region" description="Low complexity" evidence="2">
    <location>
        <begin position="47"/>
        <end position="65"/>
    </location>
</feature>
<comment type="caution">
    <text evidence="5">The sequence shown here is derived from an EMBL/GenBank/DDBJ whole genome shotgun (WGS) entry which is preliminary data.</text>
</comment>
<evidence type="ECO:0000256" key="1">
    <source>
        <dbReference type="RuleBase" id="RU000590"/>
    </source>
</evidence>
<protein>
    <submittedName>
        <fullName evidence="5">Xaa-Pro aminopeptidase 1-like protein</fullName>
    </submittedName>
</protein>
<feature type="domain" description="Peptidase M24" evidence="3">
    <location>
        <begin position="76"/>
        <end position="252"/>
    </location>
</feature>
<evidence type="ECO:0000313" key="6">
    <source>
        <dbReference type="Proteomes" id="UP000616769"/>
    </source>
</evidence>
<feature type="domain" description="Peptidase M24 C-terminal" evidence="4">
    <location>
        <begin position="258"/>
        <end position="295"/>
    </location>
</feature>
<dbReference type="SUPFAM" id="SSF55920">
    <property type="entry name" value="Creatinase/aminopeptidase"/>
    <property type="match status" value="1"/>
</dbReference>
<dbReference type="GO" id="GO:0046872">
    <property type="term" value="F:metal ion binding"/>
    <property type="evidence" value="ECO:0007669"/>
    <property type="project" value="UniProtKB-KW"/>
</dbReference>
<name>A0A132AIS7_SARSC</name>
<comment type="similarity">
    <text evidence="1">Belongs to the peptidase M24B family.</text>
</comment>
<gene>
    <name evidence="5" type="ORF">QR98_0092800</name>
</gene>
<proteinExistence type="inferred from homology"/>
<dbReference type="InterPro" id="IPR036005">
    <property type="entry name" value="Creatinase/aminopeptidase-like"/>
</dbReference>
<dbReference type="PROSITE" id="PS00491">
    <property type="entry name" value="PROLINE_PEPTIDASE"/>
    <property type="match status" value="1"/>
</dbReference>
<dbReference type="OrthoDB" id="9995434at2759"/>
<dbReference type="Pfam" id="PF16188">
    <property type="entry name" value="Peptidase_M24_C"/>
    <property type="match status" value="1"/>
</dbReference>
<feature type="compositionally biased region" description="Polar residues" evidence="2">
    <location>
        <begin position="66"/>
        <end position="75"/>
    </location>
</feature>
<evidence type="ECO:0000256" key="2">
    <source>
        <dbReference type="SAM" id="MobiDB-lite"/>
    </source>
</evidence>
<dbReference type="PANTHER" id="PTHR43763:SF20">
    <property type="entry name" value="XAA-PRO AMINOPEPTIDASE APEPP"/>
    <property type="match status" value="1"/>
</dbReference>
<keyword evidence="5" id="KW-0378">Hydrolase</keyword>
<dbReference type="VEuPathDB" id="VectorBase:SSCA000893"/>
<dbReference type="Proteomes" id="UP000616769">
    <property type="component" value="Unassembled WGS sequence"/>
</dbReference>
<dbReference type="InterPro" id="IPR001131">
    <property type="entry name" value="Peptidase_M24B_aminopep-P_CS"/>
</dbReference>
<dbReference type="Pfam" id="PF00557">
    <property type="entry name" value="Peptidase_M24"/>
    <property type="match status" value="1"/>
</dbReference>
<dbReference type="Gene3D" id="3.90.230.10">
    <property type="entry name" value="Creatinase/methionine aminopeptidase superfamily"/>
    <property type="match status" value="1"/>
</dbReference>